<dbReference type="InterPro" id="IPR036392">
    <property type="entry name" value="PLAT/LH2_dom_sf"/>
</dbReference>
<dbReference type="PRINTS" id="PR00823">
    <property type="entry name" value="PANCLIPASE"/>
</dbReference>
<dbReference type="GO" id="GO:0004806">
    <property type="term" value="F:triacylglycerol lipase activity"/>
    <property type="evidence" value="ECO:0007669"/>
    <property type="project" value="InterPro"/>
</dbReference>
<keyword evidence="6" id="KW-0106">Calcium</keyword>
<evidence type="ECO:0000256" key="6">
    <source>
        <dbReference type="PIRSR" id="PIRSR000865-2"/>
    </source>
</evidence>
<feature type="signal peptide" evidence="8">
    <location>
        <begin position="1"/>
        <end position="17"/>
    </location>
</feature>
<dbReference type="InterPro" id="IPR029058">
    <property type="entry name" value="AB_hydrolase_fold"/>
</dbReference>
<evidence type="ECO:0000259" key="9">
    <source>
        <dbReference type="Pfam" id="PF00151"/>
    </source>
</evidence>
<dbReference type="InterPro" id="IPR016272">
    <property type="entry name" value="Lipase_LIPH"/>
</dbReference>
<dbReference type="AlphaFoldDB" id="A0AAV6UJ71"/>
<dbReference type="PRINTS" id="PR00821">
    <property type="entry name" value="TAGLIPASE"/>
</dbReference>
<comment type="caution">
    <text evidence="10">The sequence shown here is derived from an EMBL/GenBank/DDBJ whole genome shotgun (WGS) entry which is preliminary data.</text>
</comment>
<evidence type="ECO:0000313" key="10">
    <source>
        <dbReference type="EMBL" id="KAG8184309.1"/>
    </source>
</evidence>
<feature type="domain" description="Lipase" evidence="9">
    <location>
        <begin position="73"/>
        <end position="396"/>
    </location>
</feature>
<dbReference type="CDD" id="cd00707">
    <property type="entry name" value="Pancreat_lipase_like"/>
    <property type="match status" value="1"/>
</dbReference>
<dbReference type="FunFam" id="3.40.50.1820:FF:000537">
    <property type="entry name" value="Ves G 1 allergen, putative"/>
    <property type="match status" value="1"/>
</dbReference>
<feature type="active site" description="Nucleophile" evidence="5">
    <location>
        <position position="221"/>
    </location>
</feature>
<keyword evidence="4" id="KW-1015">Disulfide bond</keyword>
<keyword evidence="11" id="KW-1185">Reference proteome</keyword>
<evidence type="ECO:0000256" key="3">
    <source>
        <dbReference type="ARBA" id="ARBA00022525"/>
    </source>
</evidence>
<reference evidence="10 11" key="1">
    <citation type="journal article" date="2022" name="Nat. Ecol. Evol.">
        <title>A masculinizing supergene underlies an exaggerated male reproductive morph in a spider.</title>
        <authorList>
            <person name="Hendrickx F."/>
            <person name="De Corte Z."/>
            <person name="Sonet G."/>
            <person name="Van Belleghem S.M."/>
            <person name="Kostlbacher S."/>
            <person name="Vangestel C."/>
        </authorList>
    </citation>
    <scope>NUCLEOTIDE SEQUENCE [LARGE SCALE GENOMIC DNA]</scope>
    <source>
        <strain evidence="10">W744_W776</strain>
    </source>
</reference>
<comment type="subcellular location">
    <subcellularLocation>
        <location evidence="1">Secreted</location>
    </subcellularLocation>
</comment>
<dbReference type="SUPFAM" id="SSF49723">
    <property type="entry name" value="Lipase/lipooxygenase domain (PLAT/LH2 domain)"/>
    <property type="match status" value="1"/>
</dbReference>
<gene>
    <name evidence="10" type="ORF">JTE90_008993</name>
</gene>
<evidence type="ECO:0000256" key="2">
    <source>
        <dbReference type="ARBA" id="ARBA00010701"/>
    </source>
</evidence>
<dbReference type="InterPro" id="IPR013818">
    <property type="entry name" value="Lipase"/>
</dbReference>
<organism evidence="10 11">
    <name type="scientific">Oedothorax gibbosus</name>
    <dbReference type="NCBI Taxonomy" id="931172"/>
    <lineage>
        <taxon>Eukaryota</taxon>
        <taxon>Metazoa</taxon>
        <taxon>Ecdysozoa</taxon>
        <taxon>Arthropoda</taxon>
        <taxon>Chelicerata</taxon>
        <taxon>Arachnida</taxon>
        <taxon>Araneae</taxon>
        <taxon>Araneomorphae</taxon>
        <taxon>Entelegynae</taxon>
        <taxon>Araneoidea</taxon>
        <taxon>Linyphiidae</taxon>
        <taxon>Erigoninae</taxon>
        <taxon>Oedothorax</taxon>
    </lineage>
</organism>
<evidence type="ECO:0000256" key="1">
    <source>
        <dbReference type="ARBA" id="ARBA00004613"/>
    </source>
</evidence>
<dbReference type="PANTHER" id="PTHR11610">
    <property type="entry name" value="LIPASE"/>
    <property type="match status" value="1"/>
</dbReference>
<dbReference type="SUPFAM" id="SSF53474">
    <property type="entry name" value="alpha/beta-Hydrolases"/>
    <property type="match status" value="1"/>
</dbReference>
<dbReference type="Pfam" id="PF00151">
    <property type="entry name" value="Lipase"/>
    <property type="match status" value="1"/>
</dbReference>
<evidence type="ECO:0000256" key="5">
    <source>
        <dbReference type="PIRSR" id="PIRSR000865-1"/>
    </source>
</evidence>
<dbReference type="PANTHER" id="PTHR11610:SF173">
    <property type="entry name" value="LIPASE DOMAIN-CONTAINING PROTEIN-RELATED"/>
    <property type="match status" value="1"/>
</dbReference>
<comment type="similarity">
    <text evidence="2 7">Belongs to the AB hydrolase superfamily. Lipase family.</text>
</comment>
<name>A0AAV6UJ71_9ARAC</name>
<feature type="active site" description="Charge relay system" evidence="5">
    <location>
        <position position="249"/>
    </location>
</feature>
<evidence type="ECO:0000256" key="7">
    <source>
        <dbReference type="RuleBase" id="RU004262"/>
    </source>
</evidence>
<dbReference type="Gene3D" id="2.60.60.20">
    <property type="entry name" value="PLAT/LH2 domain"/>
    <property type="match status" value="1"/>
</dbReference>
<dbReference type="Proteomes" id="UP000827092">
    <property type="component" value="Unassembled WGS sequence"/>
</dbReference>
<keyword evidence="3" id="KW-0964">Secreted</keyword>
<dbReference type="InterPro" id="IPR002331">
    <property type="entry name" value="Lipase_panc"/>
</dbReference>
<accession>A0AAV6UJ71</accession>
<evidence type="ECO:0000313" key="11">
    <source>
        <dbReference type="Proteomes" id="UP000827092"/>
    </source>
</evidence>
<dbReference type="InterPro" id="IPR000734">
    <property type="entry name" value="TAG_lipase"/>
</dbReference>
<dbReference type="PIRSF" id="PIRSF000865">
    <property type="entry name" value="Lipoprotein_lipase_LIPH"/>
    <property type="match status" value="1"/>
</dbReference>
<dbReference type="GO" id="GO:0016042">
    <property type="term" value="P:lipid catabolic process"/>
    <property type="evidence" value="ECO:0007669"/>
    <property type="project" value="TreeGrafter"/>
</dbReference>
<protein>
    <recommendedName>
        <fullName evidence="9">Lipase domain-containing protein</fullName>
    </recommendedName>
</protein>
<proteinExistence type="inferred from homology"/>
<feature type="chain" id="PRO_5043742324" description="Lipase domain-containing protein" evidence="8">
    <location>
        <begin position="18"/>
        <end position="520"/>
    </location>
</feature>
<dbReference type="GO" id="GO:0046872">
    <property type="term" value="F:metal ion binding"/>
    <property type="evidence" value="ECO:0007669"/>
    <property type="project" value="UniProtKB-KW"/>
</dbReference>
<keyword evidence="6" id="KW-0479">Metal-binding</keyword>
<keyword evidence="8" id="KW-0732">Signal</keyword>
<feature type="active site" description="Charge relay system" evidence="5">
    <location>
        <position position="331"/>
    </location>
</feature>
<sequence>MIALLATVLLVASPCLAYKAGSDPNYYYDIADLYGDANIYHAVISALKELKFRELEEKLEIQRTQPIIQRASSVCYDDLGCFDKNGTFKHLKQLPEPPESVNTQFLLYTRRNRDTPQFLDHLKPETVLKSNLDKTKPLKILTHGFGGKNNMTWMTDLRNAFLDTEDVNIITIDWSLGARIPYYIQAAVNSELVGAQAAVLYYFIKDNFGIMEKDLHCIGFSLGAHVVGFIGKRMQELRGTKPGRITGLDAASPLFEKYGDGVHLSKNDADFVDVVHTNADLLLYGGVGIGESIGHVDYFPNGGKRQPGCKSTLGGAFMDMFKGDKERTCNHERAVHLYIDSILDKTSCRFISYPCSNYSDFETGKCIHCGDSCGQMGYKSKGIGDFYLMTKDKSPFCAEHAKLTARFPKGIKRSYGSIILTLTGENGEQENITLTGKDEKLSPGGEKVFTVPINDVLMPLHSIDALYLRFNGWFAKGSETFALESVTIKDTHETYVYKSCEEVTLKDKEYLTLKPTEESC</sequence>
<dbReference type="EMBL" id="JAFNEN010000378">
    <property type="protein sequence ID" value="KAG8184309.1"/>
    <property type="molecule type" value="Genomic_DNA"/>
</dbReference>
<dbReference type="Gene3D" id="3.40.50.1820">
    <property type="entry name" value="alpha/beta hydrolase"/>
    <property type="match status" value="1"/>
</dbReference>
<dbReference type="InterPro" id="IPR033906">
    <property type="entry name" value="Lipase_N"/>
</dbReference>
<evidence type="ECO:0000256" key="8">
    <source>
        <dbReference type="SAM" id="SignalP"/>
    </source>
</evidence>
<feature type="binding site" evidence="6">
    <location>
        <position position="268"/>
    </location>
    <ligand>
        <name>Ca(2+)</name>
        <dbReference type="ChEBI" id="CHEBI:29108"/>
    </ligand>
</feature>
<evidence type="ECO:0000256" key="4">
    <source>
        <dbReference type="ARBA" id="ARBA00023157"/>
    </source>
</evidence>
<dbReference type="GO" id="GO:0005615">
    <property type="term" value="C:extracellular space"/>
    <property type="evidence" value="ECO:0007669"/>
    <property type="project" value="TreeGrafter"/>
</dbReference>